<name>A0A4P2QC98_SORCE</name>
<proteinExistence type="predicted"/>
<gene>
    <name evidence="1" type="ORF">SOCEGT47_079480</name>
</gene>
<evidence type="ECO:0000313" key="2">
    <source>
        <dbReference type="Proteomes" id="UP000295781"/>
    </source>
</evidence>
<dbReference type="Proteomes" id="UP000295781">
    <property type="component" value="Chromosome"/>
</dbReference>
<sequence length="232" mass="24591">MAEKALPESVYKLFARTGHDVRGPAGVVSGALDELERALDGETTARNAAFFTMARRGVRRLLRLADRYTVASELARQMDAPAQLLDVEALVRQAVAEASFVYGRRQVTVALDLAPLRGFAHPSSMAAALADALMLALRAARSRVVVALAAHGEMARVVLTSDSDTASVEELFEAALSPGADPLDEGALPVRVIDGVLRAHGGAARVERVGAETRITLEWPLSEAARKAGGAR</sequence>
<organism evidence="1 2">
    <name type="scientific">Sorangium cellulosum</name>
    <name type="common">Polyangium cellulosum</name>
    <dbReference type="NCBI Taxonomy" id="56"/>
    <lineage>
        <taxon>Bacteria</taxon>
        <taxon>Pseudomonadati</taxon>
        <taxon>Myxococcota</taxon>
        <taxon>Polyangia</taxon>
        <taxon>Polyangiales</taxon>
        <taxon>Polyangiaceae</taxon>
        <taxon>Sorangium</taxon>
    </lineage>
</organism>
<keyword evidence="1" id="KW-0808">Transferase</keyword>
<dbReference type="EMBL" id="CP012670">
    <property type="protein sequence ID" value="AUX27360.1"/>
    <property type="molecule type" value="Genomic_DNA"/>
</dbReference>
<dbReference type="RefSeq" id="WP_129355569.1">
    <property type="nucleotide sequence ID" value="NZ_CP012670.1"/>
</dbReference>
<dbReference type="GO" id="GO:0016301">
    <property type="term" value="F:kinase activity"/>
    <property type="evidence" value="ECO:0007669"/>
    <property type="project" value="UniProtKB-KW"/>
</dbReference>
<dbReference type="AlphaFoldDB" id="A0A4P2QC98"/>
<protein>
    <submittedName>
        <fullName evidence="1">Two component sensor kinase</fullName>
    </submittedName>
</protein>
<dbReference type="OrthoDB" id="5505416at2"/>
<reference evidence="1 2" key="1">
    <citation type="submission" date="2015-09" db="EMBL/GenBank/DDBJ databases">
        <title>Sorangium comparison.</title>
        <authorList>
            <person name="Zaburannyi N."/>
            <person name="Bunk B."/>
            <person name="Overmann J."/>
            <person name="Mueller R."/>
        </authorList>
    </citation>
    <scope>NUCLEOTIDE SEQUENCE [LARGE SCALE GENOMIC DNA]</scope>
    <source>
        <strain evidence="1 2">So ceGT47</strain>
    </source>
</reference>
<accession>A0A4P2QC98</accession>
<keyword evidence="1" id="KW-0418">Kinase</keyword>
<evidence type="ECO:0000313" key="1">
    <source>
        <dbReference type="EMBL" id="AUX27360.1"/>
    </source>
</evidence>